<feature type="transmembrane region" description="Helical" evidence="5">
    <location>
        <begin position="249"/>
        <end position="269"/>
    </location>
</feature>
<dbReference type="PROSITE" id="PS00216">
    <property type="entry name" value="SUGAR_TRANSPORT_1"/>
    <property type="match status" value="1"/>
</dbReference>
<feature type="transmembrane region" description="Helical" evidence="5">
    <location>
        <begin position="341"/>
        <end position="364"/>
    </location>
</feature>
<feature type="transmembrane region" description="Helical" evidence="5">
    <location>
        <begin position="85"/>
        <end position="102"/>
    </location>
</feature>
<dbReference type="RefSeq" id="WP_265129277.1">
    <property type="nucleotide sequence ID" value="NZ_JAPCHY010000023.1"/>
</dbReference>
<protein>
    <submittedName>
        <fullName evidence="7">MFS transporter</fullName>
    </submittedName>
</protein>
<evidence type="ECO:0000313" key="8">
    <source>
        <dbReference type="Proteomes" id="UP001209922"/>
    </source>
</evidence>
<dbReference type="EMBL" id="JAPCHY010000023">
    <property type="protein sequence ID" value="MCW4474273.1"/>
    <property type="molecule type" value="Genomic_DNA"/>
</dbReference>
<comment type="caution">
    <text evidence="7">The sequence shown here is derived from an EMBL/GenBank/DDBJ whole genome shotgun (WGS) entry which is preliminary data.</text>
</comment>
<feature type="transmembrane region" description="Helical" evidence="5">
    <location>
        <begin position="55"/>
        <end position="73"/>
    </location>
</feature>
<keyword evidence="8" id="KW-1185">Reference proteome</keyword>
<dbReference type="Pfam" id="PF07690">
    <property type="entry name" value="MFS_1"/>
    <property type="match status" value="1"/>
</dbReference>
<proteinExistence type="predicted"/>
<feature type="transmembrane region" description="Helical" evidence="5">
    <location>
        <begin position="405"/>
        <end position="426"/>
    </location>
</feature>
<keyword evidence="2 5" id="KW-0812">Transmembrane</keyword>
<feature type="transmembrane region" description="Helical" evidence="5">
    <location>
        <begin position="172"/>
        <end position="194"/>
    </location>
</feature>
<accession>A0ABT3K0K9</accession>
<keyword evidence="3 5" id="KW-1133">Transmembrane helix</keyword>
<evidence type="ECO:0000256" key="2">
    <source>
        <dbReference type="ARBA" id="ARBA00022692"/>
    </source>
</evidence>
<reference evidence="7 8" key="1">
    <citation type="submission" date="2022-10" db="EMBL/GenBank/DDBJ databases">
        <title>Xanthomonas sp. H13-6.</title>
        <authorList>
            <person name="Liu X."/>
            <person name="Deng Z."/>
            <person name="Jiang Y."/>
            <person name="Yu T."/>
            <person name="Ai J."/>
        </authorList>
    </citation>
    <scope>NUCLEOTIDE SEQUENCE [LARGE SCALE GENOMIC DNA]</scope>
    <source>
        <strain evidence="7 8">H13-6</strain>
    </source>
</reference>
<organism evidence="7 8">
    <name type="scientific">Xanthomonas chitinilytica</name>
    <dbReference type="NCBI Taxonomy" id="2989819"/>
    <lineage>
        <taxon>Bacteria</taxon>
        <taxon>Pseudomonadati</taxon>
        <taxon>Pseudomonadota</taxon>
        <taxon>Gammaproteobacteria</taxon>
        <taxon>Lysobacterales</taxon>
        <taxon>Lysobacteraceae</taxon>
        <taxon>Xanthomonas</taxon>
    </lineage>
</organism>
<sequence length="441" mass="45334">MDPREAIERQPMSRLQIVVVALCIALNAVDGFDVLAISFAAPGIAAEWNIDRATLGVVLSMELLGMAAGSVLIGNLADRIGRRPVILGCLVVMAAGMFLAAWADGVATLSATRLVTGLGIGGMLSSTSAMVAEFSNGRRRSLNVVLNIAGYSAGAIVGGAIASALLARTGEWRSVFLVGAAATTALLPLALLFLPESIDSQIARRPPGALDKVNRTLRRLRLPPVERLPAAATQAQRPSILALFSSGHAAPTVLLTVAYFAQIMAFYFIQKWTPKVIVDMGFEAASAGRVLVCANIGCLLGALAVGLASQRFRLQPLVVGAMVLSFVAIAGYGLVPRELAWLAVVAGLAGFFTNAGVVGMYPVLVRVFPAPLRASGTGFVIGVGRGGSALGPMLAGALFAGGSALLVVSATMGAGALVAASMLLALQRQRPRDGAVPDPSA</sequence>
<feature type="transmembrane region" description="Helical" evidence="5">
    <location>
        <begin position="289"/>
        <end position="309"/>
    </location>
</feature>
<evidence type="ECO:0000256" key="3">
    <source>
        <dbReference type="ARBA" id="ARBA00022989"/>
    </source>
</evidence>
<feature type="transmembrane region" description="Helical" evidence="5">
    <location>
        <begin position="144"/>
        <end position="166"/>
    </location>
</feature>
<dbReference type="SUPFAM" id="SSF103473">
    <property type="entry name" value="MFS general substrate transporter"/>
    <property type="match status" value="1"/>
</dbReference>
<evidence type="ECO:0000256" key="5">
    <source>
        <dbReference type="SAM" id="Phobius"/>
    </source>
</evidence>
<dbReference type="InterPro" id="IPR036259">
    <property type="entry name" value="MFS_trans_sf"/>
</dbReference>
<feature type="transmembrane region" description="Helical" evidence="5">
    <location>
        <begin position="376"/>
        <end position="399"/>
    </location>
</feature>
<evidence type="ECO:0000256" key="1">
    <source>
        <dbReference type="ARBA" id="ARBA00004141"/>
    </source>
</evidence>
<dbReference type="PANTHER" id="PTHR23508:SF10">
    <property type="entry name" value="CARBOXYLIC ACID TRANSPORTER PROTEIN HOMOLOG"/>
    <property type="match status" value="1"/>
</dbReference>
<dbReference type="PANTHER" id="PTHR23508">
    <property type="entry name" value="CARBOXYLIC ACID TRANSPORTER PROTEIN HOMOLOG"/>
    <property type="match status" value="1"/>
</dbReference>
<evidence type="ECO:0000256" key="4">
    <source>
        <dbReference type="ARBA" id="ARBA00023136"/>
    </source>
</evidence>
<gene>
    <name evidence="7" type="ORF">OK345_17445</name>
</gene>
<dbReference type="InterPro" id="IPR011701">
    <property type="entry name" value="MFS"/>
</dbReference>
<evidence type="ECO:0000313" key="7">
    <source>
        <dbReference type="EMBL" id="MCW4474273.1"/>
    </source>
</evidence>
<evidence type="ECO:0000259" key="6">
    <source>
        <dbReference type="PROSITE" id="PS50850"/>
    </source>
</evidence>
<dbReference type="PROSITE" id="PS50850">
    <property type="entry name" value="MFS"/>
    <property type="match status" value="1"/>
</dbReference>
<keyword evidence="4 5" id="KW-0472">Membrane</keyword>
<comment type="subcellular location">
    <subcellularLocation>
        <location evidence="1">Membrane</location>
        <topology evidence="1">Multi-pass membrane protein</topology>
    </subcellularLocation>
</comment>
<feature type="domain" description="Major facilitator superfamily (MFS) profile" evidence="6">
    <location>
        <begin position="19"/>
        <end position="427"/>
    </location>
</feature>
<dbReference type="InterPro" id="IPR005829">
    <property type="entry name" value="Sugar_transporter_CS"/>
</dbReference>
<dbReference type="Proteomes" id="UP001209922">
    <property type="component" value="Unassembled WGS sequence"/>
</dbReference>
<feature type="transmembrane region" description="Helical" evidence="5">
    <location>
        <begin position="316"/>
        <end position="335"/>
    </location>
</feature>
<feature type="transmembrane region" description="Helical" evidence="5">
    <location>
        <begin position="114"/>
        <end position="132"/>
    </location>
</feature>
<name>A0ABT3K0K9_9XANT</name>
<dbReference type="InterPro" id="IPR020846">
    <property type="entry name" value="MFS_dom"/>
</dbReference>
<dbReference type="Gene3D" id="1.20.1250.20">
    <property type="entry name" value="MFS general substrate transporter like domains"/>
    <property type="match status" value="1"/>
</dbReference>